<keyword evidence="3" id="KW-1185">Reference proteome</keyword>
<dbReference type="RefSeq" id="WP_202063178.1">
    <property type="nucleotide sequence ID" value="NZ_JAEQMY010000038.1"/>
</dbReference>
<accession>A0A936ZKI0</accession>
<name>A0A936ZKI0_9HYPH</name>
<dbReference type="Proteomes" id="UP000605848">
    <property type="component" value="Unassembled WGS sequence"/>
</dbReference>
<dbReference type="Gene3D" id="2.40.10.220">
    <property type="entry name" value="predicted glycosyltransferase like domains"/>
    <property type="match status" value="1"/>
</dbReference>
<sequence>MNERRSSRRWNTFLNGRIVFNNRCSVLSCTVRDLSETGARISFADVSALPEEFELEIPNRGMRVYGRLMWSRGATHGVMFFDKLRPWMDPLRTVAA</sequence>
<dbReference type="EMBL" id="JAEQMY010000038">
    <property type="protein sequence ID" value="MBL0406313.1"/>
    <property type="molecule type" value="Genomic_DNA"/>
</dbReference>
<proteinExistence type="predicted"/>
<dbReference type="InterPro" id="IPR009875">
    <property type="entry name" value="PilZ_domain"/>
</dbReference>
<dbReference type="AlphaFoldDB" id="A0A936ZKI0"/>
<dbReference type="SUPFAM" id="SSF141371">
    <property type="entry name" value="PilZ domain-like"/>
    <property type="match status" value="1"/>
</dbReference>
<dbReference type="Pfam" id="PF07238">
    <property type="entry name" value="PilZ"/>
    <property type="match status" value="1"/>
</dbReference>
<evidence type="ECO:0000313" key="3">
    <source>
        <dbReference type="Proteomes" id="UP000605848"/>
    </source>
</evidence>
<organism evidence="2 3">
    <name type="scientific">Microvirga aerilata</name>
    <dbReference type="NCBI Taxonomy" id="670292"/>
    <lineage>
        <taxon>Bacteria</taxon>
        <taxon>Pseudomonadati</taxon>
        <taxon>Pseudomonadota</taxon>
        <taxon>Alphaproteobacteria</taxon>
        <taxon>Hyphomicrobiales</taxon>
        <taxon>Methylobacteriaceae</taxon>
        <taxon>Microvirga</taxon>
    </lineage>
</organism>
<dbReference type="GO" id="GO:0035438">
    <property type="term" value="F:cyclic-di-GMP binding"/>
    <property type="evidence" value="ECO:0007669"/>
    <property type="project" value="InterPro"/>
</dbReference>
<feature type="domain" description="PilZ" evidence="1">
    <location>
        <begin position="3"/>
        <end position="82"/>
    </location>
</feature>
<gene>
    <name evidence="2" type="ORF">JKG68_20345</name>
</gene>
<comment type="caution">
    <text evidence="2">The sequence shown here is derived from an EMBL/GenBank/DDBJ whole genome shotgun (WGS) entry which is preliminary data.</text>
</comment>
<protein>
    <submittedName>
        <fullName evidence="2">PilZ domain-containing protein</fullName>
    </submittedName>
</protein>
<evidence type="ECO:0000313" key="2">
    <source>
        <dbReference type="EMBL" id="MBL0406313.1"/>
    </source>
</evidence>
<reference evidence="2" key="1">
    <citation type="submission" date="2021-01" db="EMBL/GenBank/DDBJ databases">
        <title>Microvirga sp.</title>
        <authorList>
            <person name="Kim M.K."/>
        </authorList>
    </citation>
    <scope>NUCLEOTIDE SEQUENCE</scope>
    <source>
        <strain evidence="2">5420S-16</strain>
    </source>
</reference>
<evidence type="ECO:0000259" key="1">
    <source>
        <dbReference type="Pfam" id="PF07238"/>
    </source>
</evidence>